<dbReference type="Proteomes" id="UP000327044">
    <property type="component" value="Unassembled WGS sequence"/>
</dbReference>
<evidence type="ECO:0000259" key="6">
    <source>
        <dbReference type="PROSITE" id="PS00624"/>
    </source>
</evidence>
<dbReference type="EMBL" id="GEZM01079075">
    <property type="protein sequence ID" value="JAV62526.1"/>
    <property type="molecule type" value="Transcribed_RNA"/>
</dbReference>
<dbReference type="GO" id="GO:0016614">
    <property type="term" value="F:oxidoreductase activity, acting on CH-OH group of donors"/>
    <property type="evidence" value="ECO:0007669"/>
    <property type="project" value="InterPro"/>
</dbReference>
<evidence type="ECO:0000256" key="1">
    <source>
        <dbReference type="ARBA" id="ARBA00010790"/>
    </source>
</evidence>
<dbReference type="PANTHER" id="PTHR11552">
    <property type="entry name" value="GLUCOSE-METHANOL-CHOLINE GMC OXIDOREDUCTASE"/>
    <property type="match status" value="1"/>
</dbReference>
<evidence type="ECO:0000259" key="5">
    <source>
        <dbReference type="PROSITE" id="PS00623"/>
    </source>
</evidence>
<organism evidence="7">
    <name type="scientific">Photinus pyralis</name>
    <name type="common">Common eastern firefly</name>
    <name type="synonym">Lampyris pyralis</name>
    <dbReference type="NCBI Taxonomy" id="7054"/>
    <lineage>
        <taxon>Eukaryota</taxon>
        <taxon>Metazoa</taxon>
        <taxon>Ecdysozoa</taxon>
        <taxon>Arthropoda</taxon>
        <taxon>Hexapoda</taxon>
        <taxon>Insecta</taxon>
        <taxon>Pterygota</taxon>
        <taxon>Neoptera</taxon>
        <taxon>Endopterygota</taxon>
        <taxon>Coleoptera</taxon>
        <taxon>Polyphaga</taxon>
        <taxon>Elateriformia</taxon>
        <taxon>Elateroidea</taxon>
        <taxon>Lampyridae</taxon>
        <taxon>Lampyrinae</taxon>
        <taxon>Photinus</taxon>
    </lineage>
</organism>
<dbReference type="InterPro" id="IPR012132">
    <property type="entry name" value="GMC_OxRdtase"/>
</dbReference>
<dbReference type="Pfam" id="PF00732">
    <property type="entry name" value="GMC_oxred_N"/>
    <property type="match status" value="1"/>
</dbReference>
<feature type="domain" description="Glucose-methanol-choline oxidoreductase N-terminal" evidence="6">
    <location>
        <begin position="310"/>
        <end position="324"/>
    </location>
</feature>
<evidence type="ECO:0000313" key="8">
    <source>
        <dbReference type="EMBL" id="KAB0792087.1"/>
    </source>
</evidence>
<dbReference type="GO" id="GO:0050660">
    <property type="term" value="F:flavin adenine dinucleotide binding"/>
    <property type="evidence" value="ECO:0007669"/>
    <property type="project" value="InterPro"/>
</dbReference>
<feature type="domain" description="Glucose-methanol-choline oxidoreductase N-terminal" evidence="5">
    <location>
        <begin position="138"/>
        <end position="161"/>
    </location>
</feature>
<dbReference type="InterPro" id="IPR036188">
    <property type="entry name" value="FAD/NAD-bd_sf"/>
</dbReference>
<accession>A0A1Y1KSY4</accession>
<reference evidence="7" key="1">
    <citation type="journal article" date="2016" name="Sci. Rep.">
        <title>Molecular characterization of firefly nuptial gifts: a multi-omics approach sheds light on postcopulatory sexual selection.</title>
        <authorList>
            <person name="Al-Wathiqui N."/>
            <person name="Fallon T.R."/>
            <person name="South A."/>
            <person name="Weng J.K."/>
            <person name="Lewis S.M."/>
        </authorList>
    </citation>
    <scope>NUCLEOTIDE SEQUENCE</scope>
</reference>
<dbReference type="PROSITE" id="PS00624">
    <property type="entry name" value="GMC_OXRED_2"/>
    <property type="match status" value="1"/>
</dbReference>
<feature type="binding site" evidence="3">
    <location>
        <begin position="148"/>
        <end position="151"/>
    </location>
    <ligand>
        <name>FAD</name>
        <dbReference type="ChEBI" id="CHEBI:57692"/>
    </ligand>
</feature>
<dbReference type="EMBL" id="VVIM01000010">
    <property type="protein sequence ID" value="KAB0792087.1"/>
    <property type="molecule type" value="Genomic_DNA"/>
</dbReference>
<dbReference type="SUPFAM" id="SSF51905">
    <property type="entry name" value="FAD/NAD(P)-binding domain"/>
    <property type="match status" value="1"/>
</dbReference>
<dbReference type="PIRSF" id="PIRSF000137">
    <property type="entry name" value="Alcohol_oxidase"/>
    <property type="match status" value="1"/>
</dbReference>
<feature type="binding site" evidence="3">
    <location>
        <position position="140"/>
    </location>
    <ligand>
        <name>FAD</name>
        <dbReference type="ChEBI" id="CHEBI:57692"/>
    </ligand>
</feature>
<dbReference type="PROSITE" id="PS00623">
    <property type="entry name" value="GMC_OXRED_1"/>
    <property type="match status" value="1"/>
</dbReference>
<dbReference type="Pfam" id="PF05199">
    <property type="entry name" value="GMC_oxred_C"/>
    <property type="match status" value="1"/>
</dbReference>
<comment type="similarity">
    <text evidence="1 4">Belongs to the GMC oxidoreductase family.</text>
</comment>
<evidence type="ECO:0000313" key="7">
    <source>
        <dbReference type="EMBL" id="JAV62526.1"/>
    </source>
</evidence>
<name>A0A1Y1KSY4_PHOPY</name>
<dbReference type="EMBL" id="GEZM01079092">
    <property type="protein sequence ID" value="JAV62524.1"/>
    <property type="molecule type" value="Transcribed_RNA"/>
</dbReference>
<feature type="active site" description="Proton donor" evidence="2">
    <location>
        <position position="544"/>
    </location>
</feature>
<evidence type="ECO:0000313" key="9">
    <source>
        <dbReference type="Proteomes" id="UP000327044"/>
    </source>
</evidence>
<keyword evidence="4" id="KW-0285">Flavoprotein</keyword>
<reference evidence="8" key="3">
    <citation type="submission" date="2019-08" db="EMBL/GenBank/DDBJ databases">
        <authorList>
            <consortium name="Photinus pyralis genome working group"/>
            <person name="Fallon T.R."/>
            <person name="Sander Lower S.E."/>
            <person name="Weng J.-K."/>
        </authorList>
    </citation>
    <scope>NUCLEOTIDE SEQUENCE</scope>
    <source>
        <strain evidence="8">1611_PpyrPB1</strain>
        <tissue evidence="8">Whole body</tissue>
    </source>
</reference>
<gene>
    <name evidence="8" type="ORF">PPYR_14048</name>
</gene>
<protein>
    <recommendedName>
        <fullName evidence="5 6">Glucose-methanol-choline oxidoreductase N-terminal domain-containing protein</fullName>
    </recommendedName>
</protein>
<evidence type="ECO:0000256" key="3">
    <source>
        <dbReference type="PIRSR" id="PIRSR000137-2"/>
    </source>
</evidence>
<dbReference type="AlphaFoldDB" id="A0A1Y1KSY4"/>
<dbReference type="Gene3D" id="3.50.50.60">
    <property type="entry name" value="FAD/NAD(P)-binding domain"/>
    <property type="match status" value="1"/>
</dbReference>
<comment type="cofactor">
    <cofactor evidence="3">
        <name>FAD</name>
        <dbReference type="ChEBI" id="CHEBI:57692"/>
    </cofactor>
</comment>
<dbReference type="PANTHER" id="PTHR11552:SF158">
    <property type="entry name" value="GH23626P-RELATED"/>
    <property type="match status" value="1"/>
</dbReference>
<feature type="active site" description="Proton acceptor" evidence="2">
    <location>
        <position position="588"/>
    </location>
</feature>
<dbReference type="InterPro" id="IPR007867">
    <property type="entry name" value="GMC_OxRtase_C"/>
</dbReference>
<proteinExistence type="inferred from homology"/>
<dbReference type="Gene3D" id="3.30.560.10">
    <property type="entry name" value="Glucose Oxidase, domain 3"/>
    <property type="match status" value="1"/>
</dbReference>
<dbReference type="SUPFAM" id="SSF54373">
    <property type="entry name" value="FAD-linked reductases, C-terminal domain"/>
    <property type="match status" value="1"/>
</dbReference>
<keyword evidence="3 4" id="KW-0274">FAD</keyword>
<reference evidence="8 9" key="2">
    <citation type="journal article" date="2018" name="Elife">
        <title>Firefly genomes illuminate parallel origins of bioluminescence in beetles.</title>
        <authorList>
            <person name="Fallon T.R."/>
            <person name="Lower S.E."/>
            <person name="Chang C.H."/>
            <person name="Bessho-Uehara M."/>
            <person name="Martin G.J."/>
            <person name="Bewick A.J."/>
            <person name="Behringer M."/>
            <person name="Debat H.J."/>
            <person name="Wong I."/>
            <person name="Day J.C."/>
            <person name="Suvorov A."/>
            <person name="Silva C.J."/>
            <person name="Stanger-Hall K.F."/>
            <person name="Hall D.W."/>
            <person name="Schmitz R.J."/>
            <person name="Nelson D.R."/>
            <person name="Lewis S.M."/>
            <person name="Shigenobu S."/>
            <person name="Bybee S.M."/>
            <person name="Larracuente A.M."/>
            <person name="Oba Y."/>
            <person name="Weng J.K."/>
        </authorList>
    </citation>
    <scope>NUCLEOTIDE SEQUENCE [LARGE SCALE GENOMIC DNA]</scope>
    <source>
        <strain evidence="8">1611_PpyrPB1</strain>
        <tissue evidence="8">Whole body</tissue>
    </source>
</reference>
<dbReference type="InParanoid" id="A0A1Y1KSY4"/>
<evidence type="ECO:0000256" key="2">
    <source>
        <dbReference type="PIRSR" id="PIRSR000137-1"/>
    </source>
</evidence>
<feature type="binding site" evidence="3">
    <location>
        <position position="273"/>
    </location>
    <ligand>
        <name>FAD</name>
        <dbReference type="ChEBI" id="CHEBI:57692"/>
    </ligand>
</feature>
<dbReference type="OrthoDB" id="269227at2759"/>
<evidence type="ECO:0000256" key="4">
    <source>
        <dbReference type="RuleBase" id="RU003968"/>
    </source>
</evidence>
<keyword evidence="9" id="KW-1185">Reference proteome</keyword>
<dbReference type="InterPro" id="IPR000172">
    <property type="entry name" value="GMC_OxRdtase_N"/>
</dbReference>
<sequence length="620" mass="69894">MKILGIIVLLSAGGRTQKFEYYENLIDENIREAYHYDVPQSADDYRPQNAGEAKCNGTFDFIVIGSGSAGAVIANRLSEVPEWQVLLLEAGGEEDHFTDIPGYHLYLQRLPVTFNYNTTAQRGACLGMINRSCAFPRGRVLGGTSTVNGLVYSRGNKLDYDGWGVDGWRYEDVLPYFIKSENSHVHGDPGYHGKGGYWNVEYHHPVSKQLNAFLNANVELYNFTSTDYNGKEQLGMFHSQLSNIKGRRDSTAKAFLRPASSRRNLHIWTRSYVTKLLIDPLTKVAHGVEYARNKGLYTVRARREVVLSAGPISSPQILMLSGVGPRDELTKHNITLLQELDVGRRFQDHVGFFGLYINTNVSEPVQTLRENLEQYFRGRGPLAIALNSQGVGFYQSPFENRPGFPDIEFEFQPSNSTSPFLQTSLQITDETYNALWPRVDSERAFNVYLIVLHPRSVGYLRLRSPDPYEFPEFDPRYLTDPEGRDIETMYQALLIMEKLLATKAMRHINASLVFGDYAQCRTFATGSKDYWYCAFRLLSSYFYHPTATCPIGNDPERGAVVDRKLRVHGIKNLRVADSGIIPFVPSGHTSAPAVMIGEKASDIIKLDYNKPISPISNTVN</sequence>
<feature type="binding site" evidence="3">
    <location>
        <position position="144"/>
    </location>
    <ligand>
        <name>FAD</name>
        <dbReference type="ChEBI" id="CHEBI:57692"/>
    </ligand>
</feature>